<sequence>MATDESLKSLVEAAFRDRELLRSPAHEAAVLRTIEQLDQGLLRVAEPDKTPQAGGEGAAPPGEGAAHRWVTHAWIKEAILLYFALRGMSVMEVGPFEFHDKIPLKRGLDKAGVRVVPPGTVRYGAFLEQGAIVMPGYVNIGAWVGAGSMVDTWATVGSCAQIGRGVHLAGGVGIGGVLEPPGARPVIIEDGVFVGSRVIVVEGVVVEEEAVLGAGVVLTASTAILDVTGPEVVEHRGRVPARSVVIPGTRPKRFPAGEFSIPCALIIGKRSEATDRKVSLNAALRDFAVPV</sequence>
<evidence type="ECO:0000313" key="6">
    <source>
        <dbReference type="EMBL" id="KYF57514.1"/>
    </source>
</evidence>
<dbReference type="PROSITE" id="PS00101">
    <property type="entry name" value="HEXAPEP_TRANSFERASES"/>
    <property type="match status" value="1"/>
</dbReference>
<evidence type="ECO:0000256" key="4">
    <source>
        <dbReference type="ARBA" id="ARBA00023315"/>
    </source>
</evidence>
<keyword evidence="3" id="KW-0677">Repeat</keyword>
<accession>A0A150PP90</accession>
<dbReference type="Proteomes" id="UP000075604">
    <property type="component" value="Unassembled WGS sequence"/>
</dbReference>
<comment type="caution">
    <text evidence="6">The sequence shown here is derived from an EMBL/GenBank/DDBJ whole genome shotgun (WGS) entry which is preliminary data.</text>
</comment>
<dbReference type="EMBL" id="JEME01002151">
    <property type="protein sequence ID" value="KYG05189.1"/>
    <property type="molecule type" value="Genomic_DNA"/>
</dbReference>
<dbReference type="Gene3D" id="1.10.166.10">
    <property type="entry name" value="Tetrahydrodipicolinate-N-succinyltransferase, N-terminal domain"/>
    <property type="match status" value="1"/>
</dbReference>
<dbReference type="AlphaFoldDB" id="A0A150PP90"/>
<comment type="similarity">
    <text evidence="1">Belongs to the transferase hexapeptide repeat family.</text>
</comment>
<evidence type="ECO:0000256" key="3">
    <source>
        <dbReference type="ARBA" id="ARBA00022737"/>
    </source>
</evidence>
<evidence type="ECO:0000259" key="5">
    <source>
        <dbReference type="Pfam" id="PF14805"/>
    </source>
</evidence>
<dbReference type="Gene3D" id="2.160.10.10">
    <property type="entry name" value="Hexapeptide repeat proteins"/>
    <property type="match status" value="1"/>
</dbReference>
<keyword evidence="4" id="KW-0012">Acyltransferase</keyword>
<evidence type="ECO:0000313" key="8">
    <source>
        <dbReference type="Proteomes" id="UP000075502"/>
    </source>
</evidence>
<dbReference type="Pfam" id="PF14602">
    <property type="entry name" value="Hexapep_2"/>
    <property type="match status" value="1"/>
</dbReference>
<gene>
    <name evidence="6" type="ORF">BE04_24490</name>
    <name evidence="7" type="ORF">BE21_42370</name>
</gene>
<proteinExistence type="inferred from homology"/>
<dbReference type="InterPro" id="IPR001451">
    <property type="entry name" value="Hexapep"/>
</dbReference>
<name>A0A150PP90_SORCE</name>
<dbReference type="GO" id="GO:0016746">
    <property type="term" value="F:acyltransferase activity"/>
    <property type="evidence" value="ECO:0007669"/>
    <property type="project" value="UniProtKB-KW"/>
</dbReference>
<dbReference type="InterPro" id="IPR037133">
    <property type="entry name" value="THP_succinylTrfase_N_sf"/>
</dbReference>
<dbReference type="InterPro" id="IPR018357">
    <property type="entry name" value="Hexapep_transf_CS"/>
</dbReference>
<dbReference type="EMBL" id="JELX01001831">
    <property type="protein sequence ID" value="KYF57514.1"/>
    <property type="molecule type" value="Genomic_DNA"/>
</dbReference>
<reference evidence="8 9" key="1">
    <citation type="submission" date="2014-02" db="EMBL/GenBank/DDBJ databases">
        <title>The small core and large imbalanced accessory genome model reveals a collaborative survival strategy of Sorangium cellulosum strains in nature.</title>
        <authorList>
            <person name="Han K."/>
            <person name="Peng R."/>
            <person name="Blom J."/>
            <person name="Li Y.-Z."/>
        </authorList>
    </citation>
    <scope>NUCLEOTIDE SEQUENCE [LARGE SCALE GENOMIC DNA]</scope>
    <source>
        <strain evidence="7 8">So0007-03</strain>
        <strain evidence="6 9">So0157-18</strain>
    </source>
</reference>
<evidence type="ECO:0000256" key="2">
    <source>
        <dbReference type="ARBA" id="ARBA00022679"/>
    </source>
</evidence>
<evidence type="ECO:0000313" key="9">
    <source>
        <dbReference type="Proteomes" id="UP000075604"/>
    </source>
</evidence>
<dbReference type="Proteomes" id="UP000075502">
    <property type="component" value="Unassembled WGS sequence"/>
</dbReference>
<evidence type="ECO:0000313" key="7">
    <source>
        <dbReference type="EMBL" id="KYG05189.1"/>
    </source>
</evidence>
<evidence type="ECO:0000256" key="1">
    <source>
        <dbReference type="ARBA" id="ARBA00007274"/>
    </source>
</evidence>
<keyword evidence="2 6" id="KW-0808">Transferase</keyword>
<feature type="domain" description="Tetrahydrodipicolinate-N-succinyltransferase chain A" evidence="5">
    <location>
        <begin position="7"/>
        <end position="85"/>
    </location>
</feature>
<dbReference type="InterPro" id="IPR023180">
    <property type="entry name" value="THP_succinylTrfase_dom1"/>
</dbReference>
<dbReference type="CDD" id="cd03350">
    <property type="entry name" value="LbH_THP_succinylT"/>
    <property type="match status" value="1"/>
</dbReference>
<dbReference type="InterPro" id="IPR011004">
    <property type="entry name" value="Trimer_LpxA-like_sf"/>
</dbReference>
<protein>
    <submittedName>
        <fullName evidence="6">2,3,4,5-tetrahydropyridine-2,6-dicarboxylate N-succinyltransferase</fullName>
    </submittedName>
</protein>
<organism evidence="6 9">
    <name type="scientific">Sorangium cellulosum</name>
    <name type="common">Polyangium cellulosum</name>
    <dbReference type="NCBI Taxonomy" id="56"/>
    <lineage>
        <taxon>Bacteria</taxon>
        <taxon>Pseudomonadati</taxon>
        <taxon>Myxococcota</taxon>
        <taxon>Polyangia</taxon>
        <taxon>Polyangiales</taxon>
        <taxon>Polyangiaceae</taxon>
        <taxon>Sorangium</taxon>
    </lineage>
</organism>
<dbReference type="NCBIfam" id="NF008808">
    <property type="entry name" value="PRK11830.1"/>
    <property type="match status" value="1"/>
</dbReference>
<dbReference type="SUPFAM" id="SSF51161">
    <property type="entry name" value="Trimeric LpxA-like enzymes"/>
    <property type="match status" value="1"/>
</dbReference>
<dbReference type="Pfam" id="PF14805">
    <property type="entry name" value="THDPS_N_2"/>
    <property type="match status" value="1"/>
</dbReference>